<organism evidence="1 2">
    <name type="scientific">Candidatus Coprosoma intestinipullorum</name>
    <dbReference type="NCBI Taxonomy" id="2840752"/>
    <lineage>
        <taxon>Bacteria</taxon>
        <taxon>Bacillati</taxon>
        <taxon>Bacillota</taxon>
        <taxon>Bacillota incertae sedis</taxon>
        <taxon>Candidatus Coprosoma</taxon>
    </lineage>
</organism>
<proteinExistence type="predicted"/>
<sequence length="345" mass="39185">MNKEVKFVMSDGLVIRGSLEGNLDSDNLVVMLHSGGYDRHEQGIKEAKKNPETGKTEKVFYNPQGNYDYLTTMLKDDYCVLRIDQRNHGKSGKNVDVQKLDEKLNEFNLSESEKQEIVKALHERDNKKISELATSDDLNMLLHRPPLKDMSFVEMSKDLEEVMKQLPEVVGKSFNSVDYVGTCMGTVVLGLYLENEKNRENVNSITLFSPLYTFDYSFTNTPEDAGLLAKKKQVIESGKQFRLGNAVEGKSTYDEVARFSDEFIENLKNLDIPTYCIQGTSDVLVPEQEQLKLFTEVIKNRLGKGLSEVYYAEIEGVHCLYDSLYPSLVEVSDFINANHQAQKTI</sequence>
<evidence type="ECO:0008006" key="3">
    <source>
        <dbReference type="Google" id="ProtNLM"/>
    </source>
</evidence>
<reference evidence="1" key="2">
    <citation type="journal article" date="2021" name="PeerJ">
        <title>Extensive microbial diversity within the chicken gut microbiome revealed by metagenomics and culture.</title>
        <authorList>
            <person name="Gilroy R."/>
            <person name="Ravi A."/>
            <person name="Getino M."/>
            <person name="Pursley I."/>
            <person name="Horton D.L."/>
            <person name="Alikhan N.F."/>
            <person name="Baker D."/>
            <person name="Gharbi K."/>
            <person name="Hall N."/>
            <person name="Watson M."/>
            <person name="Adriaenssens E.M."/>
            <person name="Foster-Nyarko E."/>
            <person name="Jarju S."/>
            <person name="Secka A."/>
            <person name="Antonio M."/>
            <person name="Oren A."/>
            <person name="Chaudhuri R.R."/>
            <person name="La Ragione R."/>
            <person name="Hildebrand F."/>
            <person name="Pallen M.J."/>
        </authorList>
    </citation>
    <scope>NUCLEOTIDE SEQUENCE</scope>
    <source>
        <strain evidence="1">CHK147-3167</strain>
    </source>
</reference>
<protein>
    <recommendedName>
        <fullName evidence="3">Alpha/beta hydrolase</fullName>
    </recommendedName>
</protein>
<dbReference type="Proteomes" id="UP000886786">
    <property type="component" value="Unassembled WGS sequence"/>
</dbReference>
<evidence type="ECO:0000313" key="1">
    <source>
        <dbReference type="EMBL" id="HIQ91147.1"/>
    </source>
</evidence>
<accession>A0A9D0ZS59</accession>
<name>A0A9D0ZS59_9FIRM</name>
<comment type="caution">
    <text evidence="1">The sequence shown here is derived from an EMBL/GenBank/DDBJ whole genome shotgun (WGS) entry which is preliminary data.</text>
</comment>
<gene>
    <name evidence="1" type="ORF">IAB27_05950</name>
</gene>
<reference evidence="1" key="1">
    <citation type="submission" date="2020-10" db="EMBL/GenBank/DDBJ databases">
        <authorList>
            <person name="Gilroy R."/>
        </authorList>
    </citation>
    <scope>NUCLEOTIDE SEQUENCE</scope>
    <source>
        <strain evidence="1">CHK147-3167</strain>
    </source>
</reference>
<dbReference type="EMBL" id="DVFV01000103">
    <property type="protein sequence ID" value="HIQ91147.1"/>
    <property type="molecule type" value="Genomic_DNA"/>
</dbReference>
<dbReference type="InterPro" id="IPR029058">
    <property type="entry name" value="AB_hydrolase_fold"/>
</dbReference>
<dbReference type="AlphaFoldDB" id="A0A9D0ZS59"/>
<dbReference type="SUPFAM" id="SSF53474">
    <property type="entry name" value="alpha/beta-Hydrolases"/>
    <property type="match status" value="1"/>
</dbReference>
<dbReference type="Gene3D" id="3.40.50.1820">
    <property type="entry name" value="alpha/beta hydrolase"/>
    <property type="match status" value="1"/>
</dbReference>
<evidence type="ECO:0000313" key="2">
    <source>
        <dbReference type="Proteomes" id="UP000886786"/>
    </source>
</evidence>